<protein>
    <submittedName>
        <fullName evidence="4">TetR/AcrR family transcriptional regulator</fullName>
    </submittedName>
</protein>
<dbReference type="InterPro" id="IPR009057">
    <property type="entry name" value="Homeodomain-like_sf"/>
</dbReference>
<feature type="DNA-binding region" description="H-T-H motif" evidence="2">
    <location>
        <begin position="32"/>
        <end position="51"/>
    </location>
</feature>
<dbReference type="InterPro" id="IPR050624">
    <property type="entry name" value="HTH-type_Tx_Regulator"/>
</dbReference>
<dbReference type="PANTHER" id="PTHR43479:SF11">
    <property type="entry name" value="ACREF_ENVCD OPERON REPRESSOR-RELATED"/>
    <property type="match status" value="1"/>
</dbReference>
<dbReference type="InterPro" id="IPR001647">
    <property type="entry name" value="HTH_TetR"/>
</dbReference>
<evidence type="ECO:0000256" key="2">
    <source>
        <dbReference type="PROSITE-ProRule" id="PRU00335"/>
    </source>
</evidence>
<evidence type="ECO:0000256" key="1">
    <source>
        <dbReference type="ARBA" id="ARBA00023125"/>
    </source>
</evidence>
<comment type="caution">
    <text evidence="4">The sequence shown here is derived from an EMBL/GenBank/DDBJ whole genome shotgun (WGS) entry which is preliminary data.</text>
</comment>
<feature type="domain" description="HTH tetR-type" evidence="3">
    <location>
        <begin position="9"/>
        <end position="69"/>
    </location>
</feature>
<keyword evidence="5" id="KW-1185">Reference proteome</keyword>
<dbReference type="SUPFAM" id="SSF48498">
    <property type="entry name" value="Tetracyclin repressor-like, C-terminal domain"/>
    <property type="match status" value="1"/>
</dbReference>
<dbReference type="RefSeq" id="WP_241367613.1">
    <property type="nucleotide sequence ID" value="NZ_JAKZFC010000001.1"/>
</dbReference>
<dbReference type="Proteomes" id="UP001316087">
    <property type="component" value="Unassembled WGS sequence"/>
</dbReference>
<dbReference type="Pfam" id="PF00440">
    <property type="entry name" value="TetR_N"/>
    <property type="match status" value="1"/>
</dbReference>
<dbReference type="Pfam" id="PF17932">
    <property type="entry name" value="TetR_C_24"/>
    <property type="match status" value="1"/>
</dbReference>
<keyword evidence="1 2" id="KW-0238">DNA-binding</keyword>
<organism evidence="4 5">
    <name type="scientific">Solibacillus palustris</name>
    <dbReference type="NCBI Taxonomy" id="2908203"/>
    <lineage>
        <taxon>Bacteria</taxon>
        <taxon>Bacillati</taxon>
        <taxon>Bacillota</taxon>
        <taxon>Bacilli</taxon>
        <taxon>Bacillales</taxon>
        <taxon>Caryophanaceae</taxon>
        <taxon>Solibacillus</taxon>
    </lineage>
</organism>
<dbReference type="InterPro" id="IPR036271">
    <property type="entry name" value="Tet_transcr_reg_TetR-rel_C_sf"/>
</dbReference>
<evidence type="ECO:0000313" key="5">
    <source>
        <dbReference type="Proteomes" id="UP001316087"/>
    </source>
</evidence>
<proteinExistence type="predicted"/>
<dbReference type="PANTHER" id="PTHR43479">
    <property type="entry name" value="ACREF/ENVCD OPERON REPRESSOR-RELATED"/>
    <property type="match status" value="1"/>
</dbReference>
<dbReference type="EMBL" id="JAKZFC010000001">
    <property type="protein sequence ID" value="MCH7320599.1"/>
    <property type="molecule type" value="Genomic_DNA"/>
</dbReference>
<name>A0ABS9U8D7_9BACL</name>
<reference evidence="4 5" key="1">
    <citation type="submission" date="2022-03" db="EMBL/GenBank/DDBJ databases">
        <authorList>
            <person name="Jo J.-H."/>
            <person name="Im W.-T."/>
        </authorList>
    </citation>
    <scope>NUCLEOTIDE SEQUENCE [LARGE SCALE GENOMIC DNA]</scope>
    <source>
        <strain evidence="4 5">MA9</strain>
    </source>
</reference>
<dbReference type="SUPFAM" id="SSF46689">
    <property type="entry name" value="Homeodomain-like"/>
    <property type="match status" value="1"/>
</dbReference>
<dbReference type="PRINTS" id="PR00455">
    <property type="entry name" value="HTHTETR"/>
</dbReference>
<accession>A0ABS9U8D7</accession>
<dbReference type="Gene3D" id="1.10.357.10">
    <property type="entry name" value="Tetracycline Repressor, domain 2"/>
    <property type="match status" value="1"/>
</dbReference>
<dbReference type="InterPro" id="IPR041490">
    <property type="entry name" value="KstR2_TetR_C"/>
</dbReference>
<sequence>MKLSEKKILKKKEQILLSAITIVNRRGYDGATMEEIAAEMLMTKGSLYYYFKNKGDLMYQCHKLVLAQATQELEEELQGEGTAEEILRKMVATHINYAVEEKETFNMIIEPKQMFNPEQIEPVLKLRKHYASLFDQVIEKGVSTGEFHVEEPIIVRMIILGAMNWIQQWYRATGRLAKEELKQHFAEYIIKLLK</sequence>
<gene>
    <name evidence="4" type="ORF">LZ480_01760</name>
</gene>
<dbReference type="PROSITE" id="PS50977">
    <property type="entry name" value="HTH_TETR_2"/>
    <property type="match status" value="1"/>
</dbReference>
<evidence type="ECO:0000313" key="4">
    <source>
        <dbReference type="EMBL" id="MCH7320599.1"/>
    </source>
</evidence>
<evidence type="ECO:0000259" key="3">
    <source>
        <dbReference type="PROSITE" id="PS50977"/>
    </source>
</evidence>
<dbReference type="Gene3D" id="1.10.10.60">
    <property type="entry name" value="Homeodomain-like"/>
    <property type="match status" value="1"/>
</dbReference>